<dbReference type="GO" id="GO:0006424">
    <property type="term" value="P:glutamyl-tRNA aminoacylation"/>
    <property type="evidence" value="ECO:0007669"/>
    <property type="project" value="TreeGrafter"/>
</dbReference>
<evidence type="ECO:0000256" key="2">
    <source>
        <dbReference type="ARBA" id="ARBA00008927"/>
    </source>
</evidence>
<protein>
    <recommendedName>
        <fullName evidence="3">glutamate--tRNA ligase</fullName>
        <ecNumber evidence="3">6.1.1.17</ecNumber>
    </recommendedName>
    <alternativeName>
        <fullName evidence="10">Glutamyl-tRNA synthetase</fullName>
    </alternativeName>
</protein>
<dbReference type="OrthoDB" id="10250478at2759"/>
<name>A0A2U1NZR7_ARTAN</name>
<dbReference type="Pfam" id="PF20974">
    <property type="entry name" value="tRNA-synt_1c_C2"/>
    <property type="match status" value="1"/>
</dbReference>
<feature type="domain" description="tRNA synthetases class I (E and Q) anti-codon binding" evidence="15">
    <location>
        <begin position="176"/>
        <end position="247"/>
    </location>
</feature>
<dbReference type="InterPro" id="IPR020056">
    <property type="entry name" value="Rbsml_bL25/Gln-tRNA_synth_N"/>
</dbReference>
<dbReference type="Proteomes" id="UP000245207">
    <property type="component" value="Unassembled WGS sequence"/>
</dbReference>
<comment type="catalytic activity">
    <reaction evidence="11">
        <text>tRNA(Glu) + L-glutamate + ATP = L-glutamyl-tRNA(Glu) + AMP + diphosphate</text>
        <dbReference type="Rhea" id="RHEA:23540"/>
        <dbReference type="Rhea" id="RHEA-COMP:9663"/>
        <dbReference type="Rhea" id="RHEA-COMP:9680"/>
        <dbReference type="ChEBI" id="CHEBI:29985"/>
        <dbReference type="ChEBI" id="CHEBI:30616"/>
        <dbReference type="ChEBI" id="CHEBI:33019"/>
        <dbReference type="ChEBI" id="CHEBI:78442"/>
        <dbReference type="ChEBI" id="CHEBI:78520"/>
        <dbReference type="ChEBI" id="CHEBI:456215"/>
        <dbReference type="EC" id="6.1.1.17"/>
    </reaction>
</comment>
<comment type="subcellular location">
    <subcellularLocation>
        <location evidence="1">Cytoplasm</location>
    </subcellularLocation>
</comment>
<evidence type="ECO:0000256" key="1">
    <source>
        <dbReference type="ARBA" id="ARBA00004496"/>
    </source>
</evidence>
<evidence type="ECO:0000256" key="3">
    <source>
        <dbReference type="ARBA" id="ARBA00012835"/>
    </source>
</evidence>
<organism evidence="16 17">
    <name type="scientific">Artemisia annua</name>
    <name type="common">Sweet wormwood</name>
    <dbReference type="NCBI Taxonomy" id="35608"/>
    <lineage>
        <taxon>Eukaryota</taxon>
        <taxon>Viridiplantae</taxon>
        <taxon>Streptophyta</taxon>
        <taxon>Embryophyta</taxon>
        <taxon>Tracheophyta</taxon>
        <taxon>Spermatophyta</taxon>
        <taxon>Magnoliopsida</taxon>
        <taxon>eudicotyledons</taxon>
        <taxon>Gunneridae</taxon>
        <taxon>Pentapetalae</taxon>
        <taxon>asterids</taxon>
        <taxon>campanulids</taxon>
        <taxon>Asterales</taxon>
        <taxon>Asteraceae</taxon>
        <taxon>Asteroideae</taxon>
        <taxon>Anthemideae</taxon>
        <taxon>Artemisiinae</taxon>
        <taxon>Artemisia</taxon>
    </lineage>
</organism>
<gene>
    <name evidence="16" type="ORF">CTI12_AA166540</name>
</gene>
<keyword evidence="9 12" id="KW-0030">Aminoacyl-tRNA synthetase</keyword>
<evidence type="ECO:0000256" key="6">
    <source>
        <dbReference type="ARBA" id="ARBA00022741"/>
    </source>
</evidence>
<dbReference type="AlphaFoldDB" id="A0A2U1NZR7"/>
<sequence>MVDGWDDARFPTVQGIVRRGLKISALKQFILEQGASKNLNCMEWDKLWNINKKIIDPISPRHTAIVKEGCVLLTLSNGPETPYVRKIPKNKRYDDAGVKDTTFTKKIWIEQTDAQAIADAKAISLNEEIKSVVITLMDWGNASVEEIKKDSDGNVTELKGVLPPKGSVHKTTKINLTWLPVIDQLAPLTLVEFGYLITVKKIVEIDFIDVLNPDNKKEIAALGDANMKQLKRGDILQLERKGYYICDVPYTEPSKPIVLYAIPDGRQTAPKKT</sequence>
<dbReference type="GO" id="GO:0005829">
    <property type="term" value="C:cytosol"/>
    <property type="evidence" value="ECO:0007669"/>
    <property type="project" value="TreeGrafter"/>
</dbReference>
<dbReference type="STRING" id="35608.A0A2U1NZR7"/>
<comment type="caution">
    <text evidence="16">The sequence shown here is derived from an EMBL/GenBank/DDBJ whole genome shotgun (WGS) entry which is preliminary data.</text>
</comment>
<reference evidence="16 17" key="1">
    <citation type="journal article" date="2018" name="Mol. Plant">
        <title>The genome of Artemisia annua provides insight into the evolution of Asteraceae family and artemisinin biosynthesis.</title>
        <authorList>
            <person name="Shen Q."/>
            <person name="Zhang L."/>
            <person name="Liao Z."/>
            <person name="Wang S."/>
            <person name="Yan T."/>
            <person name="Shi P."/>
            <person name="Liu M."/>
            <person name="Fu X."/>
            <person name="Pan Q."/>
            <person name="Wang Y."/>
            <person name="Lv Z."/>
            <person name="Lu X."/>
            <person name="Zhang F."/>
            <person name="Jiang W."/>
            <person name="Ma Y."/>
            <person name="Chen M."/>
            <person name="Hao X."/>
            <person name="Li L."/>
            <person name="Tang Y."/>
            <person name="Lv G."/>
            <person name="Zhou Y."/>
            <person name="Sun X."/>
            <person name="Brodelius P.E."/>
            <person name="Rose J.K.C."/>
            <person name="Tang K."/>
        </authorList>
    </citation>
    <scope>NUCLEOTIDE SEQUENCE [LARGE SCALE GENOMIC DNA]</scope>
    <source>
        <strain evidence="17">cv. Huhao1</strain>
        <tissue evidence="16">Leaf</tissue>
    </source>
</reference>
<dbReference type="Pfam" id="PF03950">
    <property type="entry name" value="tRNA-synt_1c_C"/>
    <property type="match status" value="1"/>
</dbReference>
<keyword evidence="7 12" id="KW-0067">ATP-binding</keyword>
<dbReference type="FunFam" id="2.40.240.10:FF:000004">
    <property type="entry name" value="Glutamyl-tRNA synthetase, cytoplasmic"/>
    <property type="match status" value="1"/>
</dbReference>
<dbReference type="FunFam" id="1.10.1160.10:FF:000001">
    <property type="entry name" value="Glutamine--tRNA ligase"/>
    <property type="match status" value="1"/>
</dbReference>
<dbReference type="PANTHER" id="PTHR43097:SF5">
    <property type="entry name" value="GLUTAMATE--TRNA LIGASE"/>
    <property type="match status" value="1"/>
</dbReference>
<feature type="domain" description="Glutamyl/glutaminyl-tRNA synthetase class Ib catalytic" evidence="13">
    <location>
        <begin position="2"/>
        <end position="56"/>
    </location>
</feature>
<dbReference type="Pfam" id="PF00749">
    <property type="entry name" value="tRNA-synt_1c"/>
    <property type="match status" value="1"/>
</dbReference>
<dbReference type="InterPro" id="IPR049437">
    <property type="entry name" value="tRNA-synt_1c_C2"/>
</dbReference>
<keyword evidence="6 12" id="KW-0547">Nucleotide-binding</keyword>
<dbReference type="Gene3D" id="2.40.240.10">
    <property type="entry name" value="Ribosomal Protein L25, Chain P"/>
    <property type="match status" value="2"/>
</dbReference>
<evidence type="ECO:0000256" key="9">
    <source>
        <dbReference type="ARBA" id="ARBA00023146"/>
    </source>
</evidence>
<proteinExistence type="inferred from homology"/>
<evidence type="ECO:0000313" key="17">
    <source>
        <dbReference type="Proteomes" id="UP000245207"/>
    </source>
</evidence>
<dbReference type="SUPFAM" id="SSF52374">
    <property type="entry name" value="Nucleotidylyl transferase"/>
    <property type="match status" value="1"/>
</dbReference>
<evidence type="ECO:0000259" key="15">
    <source>
        <dbReference type="Pfam" id="PF20974"/>
    </source>
</evidence>
<dbReference type="GO" id="GO:0004818">
    <property type="term" value="F:glutamate-tRNA ligase activity"/>
    <property type="evidence" value="ECO:0007669"/>
    <property type="project" value="UniProtKB-EC"/>
</dbReference>
<dbReference type="InterPro" id="IPR050132">
    <property type="entry name" value="Gln/Glu-tRNA_Ligase"/>
</dbReference>
<feature type="domain" description="Glutamyl/glutaminyl-tRNA synthetase class Ib anti-codon binding" evidence="14">
    <location>
        <begin position="59"/>
        <end position="159"/>
    </location>
</feature>
<dbReference type="PANTHER" id="PTHR43097">
    <property type="entry name" value="GLUTAMINE-TRNA LIGASE"/>
    <property type="match status" value="1"/>
</dbReference>
<evidence type="ECO:0000256" key="12">
    <source>
        <dbReference type="RuleBase" id="RU363037"/>
    </source>
</evidence>
<dbReference type="GO" id="GO:0005524">
    <property type="term" value="F:ATP binding"/>
    <property type="evidence" value="ECO:0007669"/>
    <property type="project" value="UniProtKB-KW"/>
</dbReference>
<keyword evidence="17" id="KW-1185">Reference proteome</keyword>
<keyword evidence="4" id="KW-0963">Cytoplasm</keyword>
<evidence type="ECO:0000256" key="11">
    <source>
        <dbReference type="ARBA" id="ARBA00048351"/>
    </source>
</evidence>
<dbReference type="InterPro" id="IPR020059">
    <property type="entry name" value="Glu/Gln-tRNA-synth_Ib_codon-bd"/>
</dbReference>
<dbReference type="InterPro" id="IPR020061">
    <property type="entry name" value="Glu_tRNA_lig_a-bdl"/>
</dbReference>
<accession>A0A2U1NZR7</accession>
<dbReference type="InterPro" id="IPR020058">
    <property type="entry name" value="Glu/Gln-tRNA-synth_Ib_cat-dom"/>
</dbReference>
<evidence type="ECO:0000256" key="7">
    <source>
        <dbReference type="ARBA" id="ARBA00022840"/>
    </source>
</evidence>
<keyword evidence="8 12" id="KW-0648">Protein biosynthesis</keyword>
<dbReference type="EC" id="6.1.1.17" evidence="3"/>
<dbReference type="InterPro" id="IPR011035">
    <property type="entry name" value="Ribosomal_bL25/Gln-tRNA_synth"/>
</dbReference>
<keyword evidence="5 12" id="KW-0436">Ligase</keyword>
<evidence type="ECO:0000256" key="5">
    <source>
        <dbReference type="ARBA" id="ARBA00022598"/>
    </source>
</evidence>
<dbReference type="GO" id="GO:0017102">
    <property type="term" value="C:methionyl glutamyl tRNA synthetase complex"/>
    <property type="evidence" value="ECO:0007669"/>
    <property type="project" value="TreeGrafter"/>
</dbReference>
<evidence type="ECO:0000259" key="14">
    <source>
        <dbReference type="Pfam" id="PF03950"/>
    </source>
</evidence>
<evidence type="ECO:0000259" key="13">
    <source>
        <dbReference type="Pfam" id="PF00749"/>
    </source>
</evidence>
<evidence type="ECO:0000256" key="8">
    <source>
        <dbReference type="ARBA" id="ARBA00022917"/>
    </source>
</evidence>
<dbReference type="Gene3D" id="1.10.1160.10">
    <property type="entry name" value="Glutamyl-trna Synthetase, Domain 2"/>
    <property type="match status" value="1"/>
</dbReference>
<dbReference type="SUPFAM" id="SSF50715">
    <property type="entry name" value="Ribosomal protein L25-like"/>
    <property type="match status" value="1"/>
</dbReference>
<evidence type="ECO:0000256" key="10">
    <source>
        <dbReference type="ARBA" id="ARBA00030865"/>
    </source>
</evidence>
<dbReference type="EMBL" id="PKPP01001912">
    <property type="protein sequence ID" value="PWA79013.1"/>
    <property type="molecule type" value="Genomic_DNA"/>
</dbReference>
<evidence type="ECO:0000313" key="16">
    <source>
        <dbReference type="EMBL" id="PWA79013.1"/>
    </source>
</evidence>
<evidence type="ECO:0000256" key="4">
    <source>
        <dbReference type="ARBA" id="ARBA00022490"/>
    </source>
</evidence>
<comment type="similarity">
    <text evidence="2">Belongs to the class-I aminoacyl-tRNA synthetase family. Glutamate--tRNA ligase type 2 subfamily.</text>
</comment>